<keyword evidence="2" id="KW-1185">Reference proteome</keyword>
<dbReference type="RefSeq" id="WP_053235301.1">
    <property type="nucleotide sequence ID" value="NZ_CP011125.1"/>
</dbReference>
<name>A0A0F6SG58_9BACT</name>
<sequence length="165" mass="18726">MSAQRIALGHGSAWHDFHRVDRERPYELAVRELVGASQRARVSIEDDLLHAWSAELSAIPCVWPTREIHRGLAWTGWSVIRGDGARVAHDVFRSLARRYRDDDGPPVLDVRLGEEHWIDDDGREHSLGDHVERVARADLIAAFERLAEDCLWATRAPGYLLHLGV</sequence>
<reference evidence="1 2" key="1">
    <citation type="submission" date="2015-03" db="EMBL/GenBank/DDBJ databases">
        <title>Genome assembly of Sandaracinus amylolyticus DSM 53668.</title>
        <authorList>
            <person name="Sharma G."/>
            <person name="Subramanian S."/>
        </authorList>
    </citation>
    <scope>NUCLEOTIDE SEQUENCE [LARGE SCALE GENOMIC DNA]</scope>
    <source>
        <strain evidence="1 2">DSM 53668</strain>
    </source>
</reference>
<organism evidence="1 2">
    <name type="scientific">Sandaracinus amylolyticus</name>
    <dbReference type="NCBI Taxonomy" id="927083"/>
    <lineage>
        <taxon>Bacteria</taxon>
        <taxon>Pseudomonadati</taxon>
        <taxon>Myxococcota</taxon>
        <taxon>Polyangia</taxon>
        <taxon>Polyangiales</taxon>
        <taxon>Sandaracinaceae</taxon>
        <taxon>Sandaracinus</taxon>
    </lineage>
</organism>
<protein>
    <submittedName>
        <fullName evidence="1">Uncharacterized protein</fullName>
    </submittedName>
</protein>
<dbReference type="Proteomes" id="UP000034883">
    <property type="component" value="Chromosome"/>
</dbReference>
<proteinExistence type="predicted"/>
<dbReference type="EMBL" id="CP011125">
    <property type="protein sequence ID" value="AKF08119.1"/>
    <property type="molecule type" value="Genomic_DNA"/>
</dbReference>
<gene>
    <name evidence="1" type="ORF">DB32_005268</name>
</gene>
<evidence type="ECO:0000313" key="2">
    <source>
        <dbReference type="Proteomes" id="UP000034883"/>
    </source>
</evidence>
<accession>A0A0F6SG58</accession>
<dbReference type="AlphaFoldDB" id="A0A0F6SG58"/>
<dbReference type="STRING" id="927083.DB32_005268"/>
<evidence type="ECO:0000313" key="1">
    <source>
        <dbReference type="EMBL" id="AKF08119.1"/>
    </source>
</evidence>
<dbReference type="KEGG" id="samy:DB32_005268"/>